<accession>A0ABW4FRF2</accession>
<evidence type="ECO:0000313" key="9">
    <source>
        <dbReference type="EMBL" id="MFD1533139.1"/>
    </source>
</evidence>
<dbReference type="InterPro" id="IPR000515">
    <property type="entry name" value="MetI-like"/>
</dbReference>
<dbReference type="Pfam" id="PF00528">
    <property type="entry name" value="BPD_transp_1"/>
    <property type="match status" value="1"/>
</dbReference>
<dbReference type="SUPFAM" id="SSF161098">
    <property type="entry name" value="MetI-like"/>
    <property type="match status" value="1"/>
</dbReference>
<evidence type="ECO:0000256" key="1">
    <source>
        <dbReference type="ARBA" id="ARBA00004651"/>
    </source>
</evidence>
<feature type="transmembrane region" description="Helical" evidence="7">
    <location>
        <begin position="21"/>
        <end position="41"/>
    </location>
</feature>
<keyword evidence="5 7" id="KW-1133">Transmembrane helix</keyword>
<feature type="domain" description="ABC transmembrane type-1" evidence="8">
    <location>
        <begin position="72"/>
        <end position="267"/>
    </location>
</feature>
<feature type="transmembrane region" description="Helical" evidence="7">
    <location>
        <begin position="61"/>
        <end position="94"/>
    </location>
</feature>
<evidence type="ECO:0000256" key="2">
    <source>
        <dbReference type="ARBA" id="ARBA00022448"/>
    </source>
</evidence>
<comment type="similarity">
    <text evidence="7">Belongs to the binding-protein-dependent transport system permease family.</text>
</comment>
<feature type="transmembrane region" description="Helical" evidence="7">
    <location>
        <begin position="106"/>
        <end position="128"/>
    </location>
</feature>
<organism evidence="9 10">
    <name type="scientific">Pseudonocardia aurantiaca</name>
    <dbReference type="NCBI Taxonomy" id="75290"/>
    <lineage>
        <taxon>Bacteria</taxon>
        <taxon>Bacillati</taxon>
        <taxon>Actinomycetota</taxon>
        <taxon>Actinomycetes</taxon>
        <taxon>Pseudonocardiales</taxon>
        <taxon>Pseudonocardiaceae</taxon>
        <taxon>Pseudonocardia</taxon>
    </lineage>
</organism>
<comment type="caution">
    <text evidence="9">The sequence shown here is derived from an EMBL/GenBank/DDBJ whole genome shotgun (WGS) entry which is preliminary data.</text>
</comment>
<dbReference type="PANTHER" id="PTHR30614:SF21">
    <property type="entry name" value="AMINO ACID ABC TRANSPORTER PERMEASE"/>
    <property type="match status" value="1"/>
</dbReference>
<comment type="subcellular location">
    <subcellularLocation>
        <location evidence="1 7">Cell membrane</location>
        <topology evidence="1 7">Multi-pass membrane protein</topology>
    </subcellularLocation>
</comment>
<dbReference type="PANTHER" id="PTHR30614">
    <property type="entry name" value="MEMBRANE COMPONENT OF AMINO ACID ABC TRANSPORTER"/>
    <property type="match status" value="1"/>
</dbReference>
<proteinExistence type="inferred from homology"/>
<feature type="transmembrane region" description="Helical" evidence="7">
    <location>
        <begin position="140"/>
        <end position="160"/>
    </location>
</feature>
<reference evidence="10" key="1">
    <citation type="journal article" date="2019" name="Int. J. Syst. Evol. Microbiol.">
        <title>The Global Catalogue of Microorganisms (GCM) 10K type strain sequencing project: providing services to taxonomists for standard genome sequencing and annotation.</title>
        <authorList>
            <consortium name="The Broad Institute Genomics Platform"/>
            <consortium name="The Broad Institute Genome Sequencing Center for Infectious Disease"/>
            <person name="Wu L."/>
            <person name="Ma J."/>
        </authorList>
    </citation>
    <scope>NUCLEOTIDE SEQUENCE [LARGE SCALE GENOMIC DNA]</scope>
    <source>
        <strain evidence="10">JCM 12165</strain>
    </source>
</reference>
<evidence type="ECO:0000256" key="7">
    <source>
        <dbReference type="RuleBase" id="RU363032"/>
    </source>
</evidence>
<keyword evidence="3" id="KW-1003">Cell membrane</keyword>
<evidence type="ECO:0000256" key="4">
    <source>
        <dbReference type="ARBA" id="ARBA00022692"/>
    </source>
</evidence>
<keyword evidence="6 7" id="KW-0472">Membrane</keyword>
<keyword evidence="4 7" id="KW-0812">Transmembrane</keyword>
<evidence type="ECO:0000256" key="6">
    <source>
        <dbReference type="ARBA" id="ARBA00023136"/>
    </source>
</evidence>
<keyword evidence="10" id="KW-1185">Reference proteome</keyword>
<dbReference type="NCBIfam" id="TIGR01726">
    <property type="entry name" value="HEQRo_perm_3TM"/>
    <property type="match status" value="1"/>
</dbReference>
<dbReference type="InterPro" id="IPR035906">
    <property type="entry name" value="MetI-like_sf"/>
</dbReference>
<dbReference type="CDD" id="cd06261">
    <property type="entry name" value="TM_PBP2"/>
    <property type="match status" value="1"/>
</dbReference>
<gene>
    <name evidence="9" type="ORF">ACFSCY_27310</name>
</gene>
<dbReference type="PROSITE" id="PS50928">
    <property type="entry name" value="ABC_TM1"/>
    <property type="match status" value="1"/>
</dbReference>
<sequence>MTSVLYDAPGPRTRRNTAVGTAVALVVLLGLVVLAVIQLAANDQLDPEKWGPLFNPANRYFVATWGALADGLVNTVLGAVLTLVFALTIGTLLAMARISSTRAYRWLVVGVIELLRGLPVVITIYFAARVLPEVGIALPPLWYLVIGLTAYNCVIIAEIIRAGVAALPRGQSEAAYAVGLTRSQVLRLILLPQAFRIMLPALISQLVVIVKDTSLGFVIFGFSEFVRAANTVIQFFIGQLGINLTLQMYIAVALVFILVNYGLGKLAEYTERRLGRARRSAAPPELATAGAGAGGAAGGA</sequence>
<protein>
    <submittedName>
        <fullName evidence="9">Amino acid ABC transporter permease</fullName>
    </submittedName>
</protein>
<evidence type="ECO:0000313" key="10">
    <source>
        <dbReference type="Proteomes" id="UP001597145"/>
    </source>
</evidence>
<dbReference type="InterPro" id="IPR043429">
    <property type="entry name" value="ArtM/GltK/GlnP/TcyL/YhdX-like"/>
</dbReference>
<dbReference type="EMBL" id="JBHUCP010000023">
    <property type="protein sequence ID" value="MFD1533139.1"/>
    <property type="molecule type" value="Genomic_DNA"/>
</dbReference>
<feature type="transmembrane region" description="Helical" evidence="7">
    <location>
        <begin position="240"/>
        <end position="263"/>
    </location>
</feature>
<evidence type="ECO:0000256" key="3">
    <source>
        <dbReference type="ARBA" id="ARBA00022475"/>
    </source>
</evidence>
<dbReference type="Gene3D" id="1.10.3720.10">
    <property type="entry name" value="MetI-like"/>
    <property type="match status" value="1"/>
</dbReference>
<dbReference type="InterPro" id="IPR010065">
    <property type="entry name" value="AA_ABC_transptr_permease_3TM"/>
</dbReference>
<evidence type="ECO:0000256" key="5">
    <source>
        <dbReference type="ARBA" id="ARBA00022989"/>
    </source>
</evidence>
<dbReference type="Proteomes" id="UP001597145">
    <property type="component" value="Unassembled WGS sequence"/>
</dbReference>
<name>A0ABW4FRF2_9PSEU</name>
<keyword evidence="2 7" id="KW-0813">Transport</keyword>
<evidence type="ECO:0000259" key="8">
    <source>
        <dbReference type="PROSITE" id="PS50928"/>
    </source>
</evidence>
<dbReference type="RefSeq" id="WP_343983477.1">
    <property type="nucleotide sequence ID" value="NZ_BAAAJG010000016.1"/>
</dbReference>